<dbReference type="InterPro" id="IPR042230">
    <property type="entry name" value="CusF_sf"/>
</dbReference>
<evidence type="ECO:0000313" key="2">
    <source>
        <dbReference type="EMBL" id="QSP95737.1"/>
    </source>
</evidence>
<organism evidence="2 3">
    <name type="scientific">Marinobacter salinisoli</name>
    <dbReference type="NCBI Taxonomy" id="2769486"/>
    <lineage>
        <taxon>Bacteria</taxon>
        <taxon>Pseudomonadati</taxon>
        <taxon>Pseudomonadota</taxon>
        <taxon>Gammaproteobacteria</taxon>
        <taxon>Pseudomonadales</taxon>
        <taxon>Marinobacteraceae</taxon>
        <taxon>Marinobacter</taxon>
    </lineage>
</organism>
<accession>A0ABX7MTM5</accession>
<dbReference type="Pfam" id="PF11604">
    <property type="entry name" value="CusF_Ec"/>
    <property type="match status" value="1"/>
</dbReference>
<dbReference type="Gene3D" id="2.40.50.320">
    <property type="entry name" value="Copper binding periplasmic protein CusF"/>
    <property type="match status" value="1"/>
</dbReference>
<protein>
    <submittedName>
        <fullName evidence="2">Copper-binding protein</fullName>
    </submittedName>
</protein>
<dbReference type="Proteomes" id="UP000663555">
    <property type="component" value="Chromosome"/>
</dbReference>
<sequence length="127" mass="14217">MKTIVSAFVFSASLALLPGVTMADSHGMDGHQGMHGDQADGHMMNGQHQQMMRKVDGMGTVNKVMGDHHMINVTHEPIEAMGWPTMRMNFKTDQSVDLGSLKEGDQVRFVMEVDENNNYRIIEIEKQ</sequence>
<proteinExistence type="predicted"/>
<dbReference type="EMBL" id="CP071247">
    <property type="protein sequence ID" value="QSP95737.1"/>
    <property type="molecule type" value="Genomic_DNA"/>
</dbReference>
<gene>
    <name evidence="2" type="ORF">LPB19_04810</name>
</gene>
<feature type="signal peptide" evidence="1">
    <location>
        <begin position="1"/>
        <end position="23"/>
    </location>
</feature>
<feature type="chain" id="PRO_5045737427" evidence="1">
    <location>
        <begin position="24"/>
        <end position="127"/>
    </location>
</feature>
<keyword evidence="1" id="KW-0732">Signal</keyword>
<reference evidence="2 3" key="1">
    <citation type="submission" date="2021-03" db="EMBL/GenBank/DDBJ databases">
        <title>Genome sequencing of Marinobacter sp. LPB0319.</title>
        <authorList>
            <person name="Kim J."/>
        </authorList>
    </citation>
    <scope>NUCLEOTIDE SEQUENCE [LARGE SCALE GENOMIC DNA]</scope>
    <source>
        <strain evidence="2 3">LPB0319</strain>
    </source>
</reference>
<dbReference type="RefSeq" id="WP_206644974.1">
    <property type="nucleotide sequence ID" value="NZ_CP071247.1"/>
</dbReference>
<evidence type="ECO:0000256" key="1">
    <source>
        <dbReference type="SAM" id="SignalP"/>
    </source>
</evidence>
<name>A0ABX7MTM5_9GAMM</name>
<evidence type="ECO:0000313" key="3">
    <source>
        <dbReference type="Proteomes" id="UP000663555"/>
    </source>
</evidence>
<keyword evidence="3" id="KW-1185">Reference proteome</keyword>
<dbReference type="InterPro" id="IPR021647">
    <property type="entry name" value="CusF_Ec"/>
</dbReference>